<evidence type="ECO:0000313" key="2">
    <source>
        <dbReference type="Proteomes" id="UP000075243"/>
    </source>
</evidence>
<evidence type="ECO:0000313" key="1">
    <source>
        <dbReference type="EMBL" id="KYP40300.1"/>
    </source>
</evidence>
<dbReference type="AlphaFoldDB" id="A0A151RCF6"/>
<proteinExistence type="predicted"/>
<dbReference type="Proteomes" id="UP000075243">
    <property type="component" value="Unassembled WGS sequence"/>
</dbReference>
<keyword evidence="2" id="KW-1185">Reference proteome</keyword>
<dbReference type="EMBL" id="KQ483846">
    <property type="protein sequence ID" value="KYP40300.1"/>
    <property type="molecule type" value="Genomic_DNA"/>
</dbReference>
<organism evidence="1 2">
    <name type="scientific">Cajanus cajan</name>
    <name type="common">Pigeon pea</name>
    <name type="synonym">Cajanus indicus</name>
    <dbReference type="NCBI Taxonomy" id="3821"/>
    <lineage>
        <taxon>Eukaryota</taxon>
        <taxon>Viridiplantae</taxon>
        <taxon>Streptophyta</taxon>
        <taxon>Embryophyta</taxon>
        <taxon>Tracheophyta</taxon>
        <taxon>Spermatophyta</taxon>
        <taxon>Magnoliopsida</taxon>
        <taxon>eudicotyledons</taxon>
        <taxon>Gunneridae</taxon>
        <taxon>Pentapetalae</taxon>
        <taxon>rosids</taxon>
        <taxon>fabids</taxon>
        <taxon>Fabales</taxon>
        <taxon>Fabaceae</taxon>
        <taxon>Papilionoideae</taxon>
        <taxon>50 kb inversion clade</taxon>
        <taxon>NPAAA clade</taxon>
        <taxon>indigoferoid/millettioid clade</taxon>
        <taxon>Phaseoleae</taxon>
        <taxon>Cajanus</taxon>
    </lineage>
</organism>
<accession>A0A151RCF6</accession>
<gene>
    <name evidence="1" type="ORF">KK1_038372</name>
</gene>
<protein>
    <submittedName>
        <fullName evidence="1">Uncharacterized protein</fullName>
    </submittedName>
</protein>
<reference evidence="1" key="1">
    <citation type="journal article" date="2012" name="Nat. Biotechnol.">
        <title>Draft genome sequence of pigeonpea (Cajanus cajan), an orphan legume crop of resource-poor farmers.</title>
        <authorList>
            <person name="Varshney R.K."/>
            <person name="Chen W."/>
            <person name="Li Y."/>
            <person name="Bharti A.K."/>
            <person name="Saxena R.K."/>
            <person name="Schlueter J.A."/>
            <person name="Donoghue M.T."/>
            <person name="Azam S."/>
            <person name="Fan G."/>
            <person name="Whaley A.M."/>
            <person name="Farmer A.D."/>
            <person name="Sheridan J."/>
            <person name="Iwata A."/>
            <person name="Tuteja R."/>
            <person name="Penmetsa R.V."/>
            <person name="Wu W."/>
            <person name="Upadhyaya H.D."/>
            <person name="Yang S.P."/>
            <person name="Shah T."/>
            <person name="Saxena K.B."/>
            <person name="Michael T."/>
            <person name="McCombie W.R."/>
            <person name="Yang B."/>
            <person name="Zhang G."/>
            <person name="Yang H."/>
            <person name="Wang J."/>
            <person name="Spillane C."/>
            <person name="Cook D.R."/>
            <person name="May G.D."/>
            <person name="Xu X."/>
            <person name="Jackson S.A."/>
        </authorList>
    </citation>
    <scope>NUCLEOTIDE SEQUENCE [LARGE SCALE GENOMIC DNA]</scope>
</reference>
<feature type="non-terminal residue" evidence="1">
    <location>
        <position position="1"/>
    </location>
</feature>
<sequence>KRSGGVIPLSWRSDSTFRACVQECSLLYIGFKGWWFTWKRGFLCEKLDCKLAFYDWQVEFPKVDLFHLNPLKCVHCPILLHFNPLVIGRRHIRPFRFKAVWLTHEGFPDVLRCDMITFLLRRNKIIIHIQSMLQDWNKHIFGNIFYAKRLLLNRLNGISQSITYAVNPFLYKLQDKLNPDWLKWMFAKNKFINIGFPHKFIKLVWQCISTPKMRLLWNEYMLEEFQSTRGIRQRDPLSLYLFVICMEHLFHLIELVVAQKL</sequence>
<dbReference type="PANTHER" id="PTHR33710">
    <property type="entry name" value="BNAC02G09200D PROTEIN"/>
    <property type="match status" value="1"/>
</dbReference>
<name>A0A151RCF6_CAJCA</name>
<dbReference type="Gramene" id="C.cajan_37727.t">
    <property type="protein sequence ID" value="C.cajan_37727.t"/>
    <property type="gene ID" value="C.cajan_37727"/>
</dbReference>
<dbReference type="PANTHER" id="PTHR33710:SF77">
    <property type="entry name" value="DNASE I-LIKE SUPERFAMILY PROTEIN"/>
    <property type="match status" value="1"/>
</dbReference>